<organism evidence="6 7">
    <name type="scientific">Neurospora tetraspora</name>
    <dbReference type="NCBI Taxonomy" id="94610"/>
    <lineage>
        <taxon>Eukaryota</taxon>
        <taxon>Fungi</taxon>
        <taxon>Dikarya</taxon>
        <taxon>Ascomycota</taxon>
        <taxon>Pezizomycotina</taxon>
        <taxon>Sordariomycetes</taxon>
        <taxon>Sordariomycetidae</taxon>
        <taxon>Sordariales</taxon>
        <taxon>Sordariaceae</taxon>
        <taxon>Neurospora</taxon>
    </lineage>
</organism>
<dbReference type="Pfam" id="PF13489">
    <property type="entry name" value="Methyltransf_23"/>
    <property type="match status" value="1"/>
</dbReference>
<dbReference type="GO" id="GO:0008168">
    <property type="term" value="F:methyltransferase activity"/>
    <property type="evidence" value="ECO:0007669"/>
    <property type="project" value="UniProtKB-KW"/>
</dbReference>
<dbReference type="Gene3D" id="3.40.50.150">
    <property type="entry name" value="Vaccinia Virus protein VP39"/>
    <property type="match status" value="1"/>
</dbReference>
<dbReference type="Proteomes" id="UP001278500">
    <property type="component" value="Unassembled WGS sequence"/>
</dbReference>
<feature type="compositionally biased region" description="Pro residues" evidence="5">
    <location>
        <begin position="28"/>
        <end position="37"/>
    </location>
</feature>
<dbReference type="RefSeq" id="XP_062676457.1">
    <property type="nucleotide sequence ID" value="XM_062831414.1"/>
</dbReference>
<feature type="region of interest" description="Disordered" evidence="5">
    <location>
        <begin position="1"/>
        <end position="49"/>
    </location>
</feature>
<reference evidence="6" key="2">
    <citation type="submission" date="2023-06" db="EMBL/GenBank/DDBJ databases">
        <authorList>
            <consortium name="Lawrence Berkeley National Laboratory"/>
            <person name="Haridas S."/>
            <person name="Hensen N."/>
            <person name="Bonometti L."/>
            <person name="Westerberg I."/>
            <person name="Brannstrom I.O."/>
            <person name="Guillou S."/>
            <person name="Cros-Aarteil S."/>
            <person name="Calhoun S."/>
            <person name="Kuo A."/>
            <person name="Mondo S."/>
            <person name="Pangilinan J."/>
            <person name="Riley R."/>
            <person name="Labutti K."/>
            <person name="Andreopoulos B."/>
            <person name="Lipzen A."/>
            <person name="Chen C."/>
            <person name="Yanf M."/>
            <person name="Daum C."/>
            <person name="Ng V."/>
            <person name="Clum A."/>
            <person name="Steindorff A."/>
            <person name="Ohm R."/>
            <person name="Martin F."/>
            <person name="Silar P."/>
            <person name="Natvig D."/>
            <person name="Lalanne C."/>
            <person name="Gautier V."/>
            <person name="Ament-Velasquez S.L."/>
            <person name="Kruys A."/>
            <person name="Hutchinson M.I."/>
            <person name="Powell A.J."/>
            <person name="Barry K."/>
            <person name="Miller A.N."/>
            <person name="Grigoriev I.V."/>
            <person name="Debuchy R."/>
            <person name="Gladieux P."/>
            <person name="Thoren M.H."/>
            <person name="Johannesson H."/>
        </authorList>
    </citation>
    <scope>NUCLEOTIDE SEQUENCE</scope>
    <source>
        <strain evidence="6">CBS 560.94</strain>
    </source>
</reference>
<evidence type="ECO:0000256" key="2">
    <source>
        <dbReference type="ARBA" id="ARBA00022679"/>
    </source>
</evidence>
<feature type="region of interest" description="Disordered" evidence="5">
    <location>
        <begin position="59"/>
        <end position="78"/>
    </location>
</feature>
<gene>
    <name evidence="6" type="ORF">B0H65DRAFT_78624</name>
</gene>
<dbReference type="SUPFAM" id="SSF53335">
    <property type="entry name" value="S-adenosyl-L-methionine-dependent methyltransferases"/>
    <property type="match status" value="1"/>
</dbReference>
<evidence type="ECO:0000256" key="3">
    <source>
        <dbReference type="ARBA" id="ARBA00022691"/>
    </source>
</evidence>
<evidence type="ECO:0000256" key="1">
    <source>
        <dbReference type="ARBA" id="ARBA00022603"/>
    </source>
</evidence>
<proteinExistence type="inferred from homology"/>
<keyword evidence="1 6" id="KW-0489">Methyltransferase</keyword>
<evidence type="ECO:0000313" key="6">
    <source>
        <dbReference type="EMBL" id="KAK3334291.1"/>
    </source>
</evidence>
<keyword evidence="3" id="KW-0949">S-adenosyl-L-methionine</keyword>
<name>A0AAE0MIW5_9PEZI</name>
<dbReference type="CDD" id="cd02440">
    <property type="entry name" value="AdoMet_MTases"/>
    <property type="match status" value="1"/>
</dbReference>
<reference evidence="6" key="1">
    <citation type="journal article" date="2023" name="Mol. Phylogenet. Evol.">
        <title>Genome-scale phylogeny and comparative genomics of the fungal order Sordariales.</title>
        <authorList>
            <person name="Hensen N."/>
            <person name="Bonometti L."/>
            <person name="Westerberg I."/>
            <person name="Brannstrom I.O."/>
            <person name="Guillou S."/>
            <person name="Cros-Aarteil S."/>
            <person name="Calhoun S."/>
            <person name="Haridas S."/>
            <person name="Kuo A."/>
            <person name="Mondo S."/>
            <person name="Pangilinan J."/>
            <person name="Riley R."/>
            <person name="LaButti K."/>
            <person name="Andreopoulos B."/>
            <person name="Lipzen A."/>
            <person name="Chen C."/>
            <person name="Yan M."/>
            <person name="Daum C."/>
            <person name="Ng V."/>
            <person name="Clum A."/>
            <person name="Steindorff A."/>
            <person name="Ohm R.A."/>
            <person name="Martin F."/>
            <person name="Silar P."/>
            <person name="Natvig D.O."/>
            <person name="Lalanne C."/>
            <person name="Gautier V."/>
            <person name="Ament-Velasquez S.L."/>
            <person name="Kruys A."/>
            <person name="Hutchinson M.I."/>
            <person name="Powell A.J."/>
            <person name="Barry K."/>
            <person name="Miller A.N."/>
            <person name="Grigoriev I.V."/>
            <person name="Debuchy R."/>
            <person name="Gladieux P."/>
            <person name="Hiltunen Thoren M."/>
            <person name="Johannesson H."/>
        </authorList>
    </citation>
    <scope>NUCLEOTIDE SEQUENCE</scope>
    <source>
        <strain evidence="6">CBS 560.94</strain>
    </source>
</reference>
<evidence type="ECO:0000256" key="5">
    <source>
        <dbReference type="SAM" id="MobiDB-lite"/>
    </source>
</evidence>
<dbReference type="AlphaFoldDB" id="A0AAE0MIW5"/>
<keyword evidence="7" id="KW-1185">Reference proteome</keyword>
<dbReference type="PANTHER" id="PTHR43591">
    <property type="entry name" value="METHYLTRANSFERASE"/>
    <property type="match status" value="1"/>
</dbReference>
<comment type="similarity">
    <text evidence="4">Belongs to the methyltransferase superfamily. LaeA methyltransferase family.</text>
</comment>
<keyword evidence="2" id="KW-0808">Transferase</keyword>
<dbReference type="PROSITE" id="PS01184">
    <property type="entry name" value="UBIE_2"/>
    <property type="match status" value="1"/>
</dbReference>
<dbReference type="InterPro" id="IPR029063">
    <property type="entry name" value="SAM-dependent_MTases_sf"/>
</dbReference>
<dbReference type="PANTHER" id="PTHR43591:SF10">
    <property type="entry name" value="ABC TRANSMEMBRANE TYPE-1 DOMAIN-CONTAINING PROTEIN-RELATED"/>
    <property type="match status" value="1"/>
</dbReference>
<dbReference type="InterPro" id="IPR023576">
    <property type="entry name" value="UbiE/COQ5_MeTrFase_CS"/>
</dbReference>
<dbReference type="GO" id="GO:0032259">
    <property type="term" value="P:methylation"/>
    <property type="evidence" value="ECO:0007669"/>
    <property type="project" value="UniProtKB-KW"/>
</dbReference>
<accession>A0AAE0MIW5</accession>
<sequence>MSIPAKRKAASPAPETPAPAVPKTKTPTPDPVSPTPVSPTAAGEASEPAENFTGAHWLQQGLPEPDETDSTLGSDIESSTASISSSILNYRTINGRTYHSDAVTNGEYWGPNDPKHLDALELFAHATDLMIGGKLHFAPITKDIKHTIDIGTGIGLWAIDFADEYPQCEVIGTDISPVQPSWCPPNLSFEINDASKEWTFKPDHFDYVHIRFLNGAIPDWAELYKQAYRVCKPGGWIEHLDLSSVPVSDDDSIAKGSALEQYGILFKEAGKRLGLTQTIAEDNLQENGLKAAGFVNLAVKEFKMPASPWPQDQNLKNVGLFVNTAISGDIEGIIQYVCGNVMGWSQEEMAIYIAHLRKELKDKSIHGYWRWKLVYAQKPLE</sequence>
<dbReference type="GeneID" id="87868568"/>
<evidence type="ECO:0000313" key="7">
    <source>
        <dbReference type="Proteomes" id="UP001278500"/>
    </source>
</evidence>
<comment type="caution">
    <text evidence="6">The sequence shown here is derived from an EMBL/GenBank/DDBJ whole genome shotgun (WGS) entry which is preliminary data.</text>
</comment>
<dbReference type="EMBL" id="JAUEPP010000011">
    <property type="protein sequence ID" value="KAK3334291.1"/>
    <property type="molecule type" value="Genomic_DNA"/>
</dbReference>
<evidence type="ECO:0000256" key="4">
    <source>
        <dbReference type="ARBA" id="ARBA00038158"/>
    </source>
</evidence>
<protein>
    <submittedName>
        <fullName evidence="6">S-adenosyl-L-methionine-dependent methyltransferase</fullName>
    </submittedName>
</protein>